<protein>
    <recommendedName>
        <fullName evidence="5">Ankyrin repeat protein</fullName>
    </recommendedName>
</protein>
<keyword evidence="2" id="KW-0040">ANK repeat</keyword>
<evidence type="ECO:0000313" key="4">
    <source>
        <dbReference type="Proteomes" id="UP001163255"/>
    </source>
</evidence>
<proteinExistence type="predicted"/>
<evidence type="ECO:0000256" key="1">
    <source>
        <dbReference type="ARBA" id="ARBA00022737"/>
    </source>
</evidence>
<dbReference type="SMART" id="SM00248">
    <property type="entry name" value="ANK"/>
    <property type="match status" value="3"/>
</dbReference>
<sequence>MITLIIKRERFNAVFVFLLLFLSFQSALAGHIEKQITLCPVVNKGEELKIYQEAFKDIINGNIPNIGNLGINVLIKEKKSRYVSLLGYAVRLNKNNVALWLLDQGADPDGCSNSNYKKMYEGLPSETPPIISAFESHNDALLESLIEKGANPLVKYYNGVTAINIKKSPFDFEYAFKAIALLCENKTYEEIAKESLGYSCSEFIEKRNELEENLNSCVQGKPYFKAPVSIKIKRACISLLPNKKIISMLDQKKSLWNEIFGTDNWFWETLPSATEEIKSRSVLSFDLIRGAVDENNVELVKLILDTTNEKPSYDVSFPPILLASDTPEITRMLLKWGIRTNLGDRLSSYRYYRNQLTDFDKQRLANPLVEAVKKGHLENAKVLIEFGADPDHKFIQQMERHKITRDMALLLQFYKRTELLSYIGDETPAQEKKNIRLKKAVMAQDVFETAASLANGASPNTRLPDDHGNSNGDLLAEALILEKDQTEASISRLLLLYGAATDYVAANVKGMKLKVYKYEEVDDLLDYIHEGSEPEVPAFLWNQYIQDHELAMALDYFNTFIREKNEITANKVFSMFQRTAADAGVRIDEHPDVLNGLTACLNLLPAVSGVNRVWADSNSTPPFTTPWLNGTVCFEDNCEAVKPIPDSSDAYYETEHLPSHGGESGGEAFQPYCQIIDSLMSPAGKEVLRR</sequence>
<evidence type="ECO:0000256" key="2">
    <source>
        <dbReference type="ARBA" id="ARBA00023043"/>
    </source>
</evidence>
<organism evidence="3 4">
    <name type="scientific">Endozoicomonas euniceicola</name>
    <dbReference type="NCBI Taxonomy" id="1234143"/>
    <lineage>
        <taxon>Bacteria</taxon>
        <taxon>Pseudomonadati</taxon>
        <taxon>Pseudomonadota</taxon>
        <taxon>Gammaproteobacteria</taxon>
        <taxon>Oceanospirillales</taxon>
        <taxon>Endozoicomonadaceae</taxon>
        <taxon>Endozoicomonas</taxon>
    </lineage>
</organism>
<evidence type="ECO:0000313" key="3">
    <source>
        <dbReference type="EMBL" id="UYM15759.1"/>
    </source>
</evidence>
<dbReference type="InterPro" id="IPR050745">
    <property type="entry name" value="Multifunctional_regulatory"/>
</dbReference>
<dbReference type="InterPro" id="IPR036770">
    <property type="entry name" value="Ankyrin_rpt-contain_sf"/>
</dbReference>
<dbReference type="Proteomes" id="UP001163255">
    <property type="component" value="Chromosome"/>
</dbReference>
<dbReference type="Gene3D" id="1.25.40.20">
    <property type="entry name" value="Ankyrin repeat-containing domain"/>
    <property type="match status" value="1"/>
</dbReference>
<dbReference type="PANTHER" id="PTHR24189">
    <property type="entry name" value="MYOTROPHIN"/>
    <property type="match status" value="1"/>
</dbReference>
<dbReference type="EMBL" id="CP103300">
    <property type="protein sequence ID" value="UYM15759.1"/>
    <property type="molecule type" value="Genomic_DNA"/>
</dbReference>
<accession>A0ABY6GTP3</accession>
<dbReference type="Pfam" id="PF00023">
    <property type="entry name" value="Ank"/>
    <property type="match status" value="1"/>
</dbReference>
<dbReference type="RefSeq" id="WP_262597940.1">
    <property type="nucleotide sequence ID" value="NZ_CP103300.1"/>
</dbReference>
<name>A0ABY6GTP3_9GAMM</name>
<dbReference type="PANTHER" id="PTHR24189:SF50">
    <property type="entry name" value="ANKYRIN REPEAT AND SOCS BOX PROTEIN 2"/>
    <property type="match status" value="1"/>
</dbReference>
<dbReference type="SUPFAM" id="SSF48403">
    <property type="entry name" value="Ankyrin repeat"/>
    <property type="match status" value="1"/>
</dbReference>
<gene>
    <name evidence="3" type="ORF">NX720_23510</name>
</gene>
<keyword evidence="4" id="KW-1185">Reference proteome</keyword>
<keyword evidence="1" id="KW-0677">Repeat</keyword>
<reference evidence="3" key="1">
    <citation type="submission" date="2022-10" db="EMBL/GenBank/DDBJ databases">
        <title>Completed Genome Sequence of two octocoral isolated bacterium, Endozoicomonas euniceicola EF212T and Endozoicomonas gorgoniicola PS125T.</title>
        <authorList>
            <person name="Chiou Y.-J."/>
            <person name="Chen Y.-H."/>
        </authorList>
    </citation>
    <scope>NUCLEOTIDE SEQUENCE</scope>
    <source>
        <strain evidence="3">EF212</strain>
    </source>
</reference>
<dbReference type="InterPro" id="IPR002110">
    <property type="entry name" value="Ankyrin_rpt"/>
</dbReference>
<evidence type="ECO:0008006" key="5">
    <source>
        <dbReference type="Google" id="ProtNLM"/>
    </source>
</evidence>